<dbReference type="Proteomes" id="UP000596742">
    <property type="component" value="Unassembled WGS sequence"/>
</dbReference>
<evidence type="ECO:0000256" key="2">
    <source>
        <dbReference type="ARBA" id="ARBA00022632"/>
    </source>
</evidence>
<dbReference type="GO" id="GO:0039502">
    <property type="term" value="P:symbiont-mediated suppression of host type I interferon-mediated signaling pathway"/>
    <property type="evidence" value="ECO:0007669"/>
    <property type="project" value="UniProtKB-KW"/>
</dbReference>
<feature type="chain" id="PRO_5032366842" description="Soluble interferon alpha/beta receptor OPG204" evidence="12">
    <location>
        <begin position="17"/>
        <end position="510"/>
    </location>
</feature>
<evidence type="ECO:0000313" key="15">
    <source>
        <dbReference type="Proteomes" id="UP000596742"/>
    </source>
</evidence>
<evidence type="ECO:0000256" key="8">
    <source>
        <dbReference type="ARBA" id="ARBA00038761"/>
    </source>
</evidence>
<sequence>MIYTILLFVLIDYVFSSCVLMGNTTHNTSEIFIKDRIADFDYARVGRYKKIYCCARNYDRIIWEFKKKDGLYWQLFPWFHVNRMSDNQPSLQDKNQTLRIIDIGWSNEGIYRCTALSSENNIIGNHSTKIEVYSCVDRVKPIAYGPKTQYGRVGGTVSFTCTGDFGCNSDDANDVSWYDENYDTLDDDTLFPRYNVTNVDRSKHTIEESTFVIKSIEQTDFKQNFTCYVSSAYGKGDKTFTVHLKEASVEITKMALITAEEIKGIVAPCVVILTLVFVFTAVFYFRIKLFILSRIPYWHLMDRGANSYHVFILHEDEDLQLAEGIQRKLQSDGYNVKISGSITGGTVIWQKVQEFAQDSKSLVIIYPSEYSIINPNNTFESLVACRQYFSPNLVTVVEKTSKRGGPLEFIETDRTFVRIKYPPKHNCSTYRQENFFCKLKLRMPRKTEKNVWCCSTKPGQTQQGTEDTEPLNTHIVRTIHQQGAEDTEPLNTPIVRTIHQDEVDRRNQPV</sequence>
<evidence type="ECO:0000256" key="12">
    <source>
        <dbReference type="SAM" id="SignalP"/>
    </source>
</evidence>
<organism evidence="14 15">
    <name type="scientific">Mytilus galloprovincialis</name>
    <name type="common">Mediterranean mussel</name>
    <dbReference type="NCBI Taxonomy" id="29158"/>
    <lineage>
        <taxon>Eukaryota</taxon>
        <taxon>Metazoa</taxon>
        <taxon>Spiralia</taxon>
        <taxon>Lophotrochozoa</taxon>
        <taxon>Mollusca</taxon>
        <taxon>Bivalvia</taxon>
        <taxon>Autobranchia</taxon>
        <taxon>Pteriomorphia</taxon>
        <taxon>Mytilida</taxon>
        <taxon>Mytiloidea</taxon>
        <taxon>Mytilidae</taxon>
        <taxon>Mytilinae</taxon>
        <taxon>Mytilus</taxon>
    </lineage>
</organism>
<evidence type="ECO:0000256" key="5">
    <source>
        <dbReference type="ARBA" id="ARBA00023180"/>
    </source>
</evidence>
<dbReference type="SUPFAM" id="SSF48726">
    <property type="entry name" value="Immunoglobulin"/>
    <property type="match status" value="2"/>
</dbReference>
<proteinExistence type="predicted"/>
<reference evidence="14" key="1">
    <citation type="submission" date="2018-11" db="EMBL/GenBank/DDBJ databases">
        <authorList>
            <person name="Alioto T."/>
            <person name="Alioto T."/>
        </authorList>
    </citation>
    <scope>NUCLEOTIDE SEQUENCE</scope>
</reference>
<dbReference type="SUPFAM" id="SSF52200">
    <property type="entry name" value="Toll/Interleukin receptor TIR domain"/>
    <property type="match status" value="1"/>
</dbReference>
<keyword evidence="1" id="KW-0244">Early protein</keyword>
<feature type="signal peptide" evidence="12">
    <location>
        <begin position="1"/>
        <end position="16"/>
    </location>
</feature>
<name>A0A8B6H5T5_MYTGA</name>
<evidence type="ECO:0000256" key="11">
    <source>
        <dbReference type="SAM" id="Phobius"/>
    </source>
</evidence>
<dbReference type="PANTHER" id="PTHR11890:SF44">
    <property type="entry name" value="X-LINKED INTERLEUKIN-1 RECEPTOR ACCESSORY PROTEIN-LIKE 2"/>
    <property type="match status" value="1"/>
</dbReference>
<dbReference type="PROSITE" id="PS50835">
    <property type="entry name" value="IG_LIKE"/>
    <property type="match status" value="1"/>
</dbReference>
<evidence type="ECO:0000256" key="4">
    <source>
        <dbReference type="ARBA" id="ARBA00023157"/>
    </source>
</evidence>
<keyword evidence="11" id="KW-1133">Transmembrane helix</keyword>
<keyword evidence="11" id="KW-0812">Transmembrane</keyword>
<gene>
    <name evidence="14" type="ORF">MGAL_10B053768</name>
</gene>
<keyword evidence="12" id="KW-0732">Signal</keyword>
<evidence type="ECO:0000256" key="9">
    <source>
        <dbReference type="ARBA" id="ARBA00041012"/>
    </source>
</evidence>
<evidence type="ECO:0000256" key="7">
    <source>
        <dbReference type="ARBA" id="ARBA00023319"/>
    </source>
</evidence>
<evidence type="ECO:0000256" key="6">
    <source>
        <dbReference type="ARBA" id="ARBA00023258"/>
    </source>
</evidence>
<comment type="function">
    <text evidence="10">Counteracts the antiviral effects of host IFN-alpha/beta and key IFN-inducible proteins involved in viral RNA degradation suxh as host OAS1. Acts as a soluble IFN-alpha receptor and thus inhibits the interaction between host IFN-alpha and its receptor.</text>
</comment>
<dbReference type="Gene3D" id="2.60.40.10">
    <property type="entry name" value="Immunoglobulins"/>
    <property type="match status" value="1"/>
</dbReference>
<evidence type="ECO:0000259" key="13">
    <source>
        <dbReference type="PROSITE" id="PS50835"/>
    </source>
</evidence>
<evidence type="ECO:0000256" key="10">
    <source>
        <dbReference type="ARBA" id="ARBA00045444"/>
    </source>
</evidence>
<keyword evidence="11" id="KW-0472">Membrane</keyword>
<evidence type="ECO:0000256" key="3">
    <source>
        <dbReference type="ARBA" id="ARBA00022830"/>
    </source>
</evidence>
<dbReference type="InterPro" id="IPR015621">
    <property type="entry name" value="IL-1_rcpt_fam"/>
</dbReference>
<feature type="domain" description="Ig-like" evidence="13">
    <location>
        <begin position="154"/>
        <end position="241"/>
    </location>
</feature>
<dbReference type="InterPro" id="IPR007110">
    <property type="entry name" value="Ig-like_dom"/>
</dbReference>
<feature type="transmembrane region" description="Helical" evidence="11">
    <location>
        <begin position="265"/>
        <end position="285"/>
    </location>
</feature>
<dbReference type="SMART" id="SM00409">
    <property type="entry name" value="IG"/>
    <property type="match status" value="2"/>
</dbReference>
<keyword evidence="2" id="KW-1090">Inhibition of host innate immune response by virus</keyword>
<dbReference type="EMBL" id="UYJE01009526">
    <property type="protein sequence ID" value="VDI74156.1"/>
    <property type="molecule type" value="Genomic_DNA"/>
</dbReference>
<evidence type="ECO:0000313" key="14">
    <source>
        <dbReference type="EMBL" id="VDI74156.1"/>
    </source>
</evidence>
<keyword evidence="2" id="KW-0945">Host-virus interaction</keyword>
<dbReference type="AlphaFoldDB" id="A0A8B6H5T5"/>
<dbReference type="InterPro" id="IPR003599">
    <property type="entry name" value="Ig_sub"/>
</dbReference>
<dbReference type="PANTHER" id="PTHR11890">
    <property type="entry name" value="INTERLEUKIN-1 RECEPTOR FAMILY MEMBER"/>
    <property type="match status" value="1"/>
</dbReference>
<keyword evidence="2" id="KW-0899">Viral immunoevasion</keyword>
<evidence type="ECO:0000256" key="1">
    <source>
        <dbReference type="ARBA" id="ARBA00022518"/>
    </source>
</evidence>
<comment type="subunit">
    <text evidence="8">Interacts with host IFNA1.</text>
</comment>
<keyword evidence="4" id="KW-1015">Disulfide bond</keyword>
<keyword evidence="5" id="KW-0325">Glycoprotein</keyword>
<dbReference type="OrthoDB" id="6055671at2759"/>
<keyword evidence="6" id="KW-0922">Interferon antiviral system evasion</keyword>
<accession>A0A8B6H5T5</accession>
<dbReference type="InterPro" id="IPR013783">
    <property type="entry name" value="Ig-like_fold"/>
</dbReference>
<dbReference type="InterPro" id="IPR036179">
    <property type="entry name" value="Ig-like_dom_sf"/>
</dbReference>
<keyword evidence="7" id="KW-0393">Immunoglobulin domain</keyword>
<keyword evidence="15" id="KW-1185">Reference proteome</keyword>
<dbReference type="InterPro" id="IPR035897">
    <property type="entry name" value="Toll_tir_struct_dom_sf"/>
</dbReference>
<comment type="caution">
    <text evidence="14">The sequence shown here is derived from an EMBL/GenBank/DDBJ whole genome shotgun (WGS) entry which is preliminary data.</text>
</comment>
<keyword evidence="3" id="KW-1114">Inhibition of host interferon signaling pathway by virus</keyword>
<protein>
    <recommendedName>
        <fullName evidence="9">Soluble interferon alpha/beta receptor OPG204</fullName>
    </recommendedName>
</protein>